<name>A0A1X9LJC1_9MICO</name>
<dbReference type="AlphaFoldDB" id="A0A1X9LJC1"/>
<gene>
    <name evidence="1" type="ORF">B5808_01320</name>
</gene>
<keyword evidence="2" id="KW-1185">Reference proteome</keyword>
<dbReference type="SUPFAM" id="SSF103473">
    <property type="entry name" value="MFS general substrate transporter"/>
    <property type="match status" value="1"/>
</dbReference>
<proteinExistence type="predicted"/>
<dbReference type="Pfam" id="PF07332">
    <property type="entry name" value="Phage_holin_3_6"/>
    <property type="match status" value="1"/>
</dbReference>
<organism evidence="1 2">
    <name type="scientific">Cnuibacter physcomitrellae</name>
    <dbReference type="NCBI Taxonomy" id="1619308"/>
    <lineage>
        <taxon>Bacteria</taxon>
        <taxon>Bacillati</taxon>
        <taxon>Actinomycetota</taxon>
        <taxon>Actinomycetes</taxon>
        <taxon>Micrococcales</taxon>
        <taxon>Microbacteriaceae</taxon>
        <taxon>Cnuibacter</taxon>
    </lineage>
</organism>
<protein>
    <submittedName>
        <fullName evidence="1">Uncharacterized protein</fullName>
    </submittedName>
</protein>
<evidence type="ECO:0000313" key="1">
    <source>
        <dbReference type="EMBL" id="ARJ04021.1"/>
    </source>
</evidence>
<accession>A0A1X9LJC1</accession>
<dbReference type="InterPro" id="IPR009937">
    <property type="entry name" value="Phage_holin_3_6"/>
</dbReference>
<dbReference type="Proteomes" id="UP000192775">
    <property type="component" value="Chromosome"/>
</dbReference>
<dbReference type="EMBL" id="CP020715">
    <property type="protein sequence ID" value="ARJ04021.1"/>
    <property type="molecule type" value="Genomic_DNA"/>
</dbReference>
<reference evidence="1 2" key="1">
    <citation type="submission" date="2017-04" db="EMBL/GenBank/DDBJ databases">
        <authorList>
            <person name="Afonso C.L."/>
            <person name="Miller P.J."/>
            <person name="Scott M.A."/>
            <person name="Spackman E."/>
            <person name="Goraichik I."/>
            <person name="Dimitrov K.M."/>
            <person name="Suarez D.L."/>
            <person name="Swayne D.E."/>
        </authorList>
    </citation>
    <scope>NUCLEOTIDE SEQUENCE [LARGE SCALE GENOMIC DNA]</scope>
    <source>
        <strain evidence="2">XA(T)</strain>
    </source>
</reference>
<dbReference type="InterPro" id="IPR036259">
    <property type="entry name" value="MFS_trans_sf"/>
</dbReference>
<evidence type="ECO:0000313" key="2">
    <source>
        <dbReference type="Proteomes" id="UP000192775"/>
    </source>
</evidence>
<dbReference type="RefSeq" id="WP_085017833.1">
    <property type="nucleotide sequence ID" value="NZ_BMHD01000001.1"/>
</dbReference>
<dbReference type="KEGG" id="cphy:B5808_01320"/>
<sequence>MTEERDRRARRSLGSLIADVPTLIVKLLKDELENIKRELTKRLASLGIGIGLLVFAGLLAFFLLAVLIAAAVLGLSTVFAPWLAALLTAAGLLIIIIVLALVGLASVKKGMPPVPKEAVDSLKKDVNVVKGLGQS</sequence>
<dbReference type="STRING" id="1619308.B5808_01320"/>